<evidence type="ECO:0000256" key="4">
    <source>
        <dbReference type="ARBA" id="ARBA00022989"/>
    </source>
</evidence>
<dbReference type="InterPro" id="IPR025857">
    <property type="entry name" value="MacB_PCD"/>
</dbReference>
<feature type="transmembrane region" description="Helical" evidence="7">
    <location>
        <begin position="273"/>
        <end position="298"/>
    </location>
</feature>
<dbReference type="InterPro" id="IPR050250">
    <property type="entry name" value="Macrolide_Exporter_MacB"/>
</dbReference>
<dbReference type="PANTHER" id="PTHR30572">
    <property type="entry name" value="MEMBRANE COMPONENT OF TRANSPORTER-RELATED"/>
    <property type="match status" value="1"/>
</dbReference>
<feature type="domain" description="MacB-like periplasmic core" evidence="9">
    <location>
        <begin position="22"/>
        <end position="241"/>
    </location>
</feature>
<name>A0A3D8MEI3_9ALTE</name>
<dbReference type="EMBL" id="QRHA01000001">
    <property type="protein sequence ID" value="RDV28924.1"/>
    <property type="molecule type" value="Genomic_DNA"/>
</dbReference>
<feature type="transmembrane region" description="Helical" evidence="7">
    <location>
        <begin position="21"/>
        <end position="41"/>
    </location>
</feature>
<dbReference type="AlphaFoldDB" id="A0A3D8MEI3"/>
<keyword evidence="2" id="KW-1003">Cell membrane</keyword>
<dbReference type="PANTHER" id="PTHR30572:SF4">
    <property type="entry name" value="ABC TRANSPORTER PERMEASE YTRF"/>
    <property type="match status" value="1"/>
</dbReference>
<keyword evidence="4 7" id="KW-1133">Transmembrane helix</keyword>
<reference evidence="11" key="1">
    <citation type="submission" date="2018-08" db="EMBL/GenBank/DDBJ databases">
        <authorList>
            <person name="Zhang J."/>
            <person name="Du Z.-J."/>
        </authorList>
    </citation>
    <scope>NUCLEOTIDE SEQUENCE [LARGE SCALE GENOMIC DNA]</scope>
    <source>
        <strain evidence="11">KCTC 52655</strain>
    </source>
</reference>
<dbReference type="Proteomes" id="UP000256561">
    <property type="component" value="Unassembled WGS sequence"/>
</dbReference>
<evidence type="ECO:0000313" key="11">
    <source>
        <dbReference type="Proteomes" id="UP000256561"/>
    </source>
</evidence>
<feature type="domain" description="ABC3 transporter permease C-terminal" evidence="8">
    <location>
        <begin position="278"/>
        <end position="391"/>
    </location>
</feature>
<evidence type="ECO:0000259" key="8">
    <source>
        <dbReference type="Pfam" id="PF02687"/>
    </source>
</evidence>
<evidence type="ECO:0000256" key="3">
    <source>
        <dbReference type="ARBA" id="ARBA00022692"/>
    </source>
</evidence>
<dbReference type="Pfam" id="PF12704">
    <property type="entry name" value="MacB_PCD"/>
    <property type="match status" value="1"/>
</dbReference>
<evidence type="ECO:0000256" key="1">
    <source>
        <dbReference type="ARBA" id="ARBA00004651"/>
    </source>
</evidence>
<dbReference type="RefSeq" id="WP_115591215.1">
    <property type="nucleotide sequence ID" value="NZ_QRHA01000001.1"/>
</dbReference>
<evidence type="ECO:0000259" key="9">
    <source>
        <dbReference type="Pfam" id="PF12704"/>
    </source>
</evidence>
<evidence type="ECO:0000256" key="6">
    <source>
        <dbReference type="ARBA" id="ARBA00038076"/>
    </source>
</evidence>
<comment type="caution">
    <text evidence="10">The sequence shown here is derived from an EMBL/GenBank/DDBJ whole genome shotgun (WGS) entry which is preliminary data.</text>
</comment>
<organism evidence="10 11">
    <name type="scientific">Alteromonas aestuariivivens</name>
    <dbReference type="NCBI Taxonomy" id="1938339"/>
    <lineage>
        <taxon>Bacteria</taxon>
        <taxon>Pseudomonadati</taxon>
        <taxon>Pseudomonadota</taxon>
        <taxon>Gammaproteobacteria</taxon>
        <taxon>Alteromonadales</taxon>
        <taxon>Alteromonadaceae</taxon>
        <taxon>Alteromonas/Salinimonas group</taxon>
        <taxon>Alteromonas</taxon>
    </lineage>
</organism>
<comment type="similarity">
    <text evidence="6">Belongs to the ABC-4 integral membrane protein family.</text>
</comment>
<evidence type="ECO:0000256" key="2">
    <source>
        <dbReference type="ARBA" id="ARBA00022475"/>
    </source>
</evidence>
<accession>A0A3D8MEI3</accession>
<comment type="subcellular location">
    <subcellularLocation>
        <location evidence="1">Cell membrane</location>
        <topology evidence="1">Multi-pass membrane protein</topology>
    </subcellularLocation>
</comment>
<proteinExistence type="inferred from homology"/>
<dbReference type="InterPro" id="IPR003838">
    <property type="entry name" value="ABC3_permease_C"/>
</dbReference>
<evidence type="ECO:0000256" key="7">
    <source>
        <dbReference type="SAM" id="Phobius"/>
    </source>
</evidence>
<protein>
    <submittedName>
        <fullName evidence="10">ABC transporter permease</fullName>
    </submittedName>
</protein>
<dbReference type="GO" id="GO:0005886">
    <property type="term" value="C:plasma membrane"/>
    <property type="evidence" value="ECO:0007669"/>
    <property type="project" value="UniProtKB-SubCell"/>
</dbReference>
<dbReference type="OrthoDB" id="9770036at2"/>
<keyword evidence="5 7" id="KW-0472">Membrane</keyword>
<sequence length="398" mass="41802">MTALDALKWIKTSVLAGRSRNLLTMLGFAVGVSAVTVLAAMGESVKQFVLAEFTQFGSHIVAVSPGSEQTLGVGGILRTNRGISLDDASSLQFLPGVEGVVPVIAGTGEVRHQGLTRATDVIGVSASAIEAWQLSMAQGGFLPADDMLHPRAYAVIGNKLYLALFGSSPALGSYIHVAGSRFLVVGVLAPKGQFLGMDLDEMVYIPAARAMSLFNRESLMEVDVVYQPHLRSEQMAQRIRSHLIHRHGDEDFTIVTQDQMLATLDAILNVVRLAGIGIGAISLLVGSVGIYSILTITLAQRRNEVGLLRALGITRSSLVRLFLGEAVLLALMGGGVGLMLVVGVQVVVWFALPALPAVFTPASAALGIGVSVLVGLIAGGYPAYRAASMPPVLALRAE</sequence>
<dbReference type="Pfam" id="PF02687">
    <property type="entry name" value="FtsX"/>
    <property type="match status" value="1"/>
</dbReference>
<feature type="transmembrane region" description="Helical" evidence="7">
    <location>
        <begin position="319"/>
        <end position="352"/>
    </location>
</feature>
<keyword evidence="11" id="KW-1185">Reference proteome</keyword>
<dbReference type="GO" id="GO:0022857">
    <property type="term" value="F:transmembrane transporter activity"/>
    <property type="evidence" value="ECO:0007669"/>
    <property type="project" value="TreeGrafter"/>
</dbReference>
<keyword evidence="3 7" id="KW-0812">Transmembrane</keyword>
<evidence type="ECO:0000256" key="5">
    <source>
        <dbReference type="ARBA" id="ARBA00023136"/>
    </source>
</evidence>
<evidence type="ECO:0000313" key="10">
    <source>
        <dbReference type="EMBL" id="RDV28924.1"/>
    </source>
</evidence>
<gene>
    <name evidence="10" type="ORF">DXV75_00180</name>
</gene>
<feature type="transmembrane region" description="Helical" evidence="7">
    <location>
        <begin position="364"/>
        <end position="384"/>
    </location>
</feature>